<name>A0ACB7S9D4_HYAAI</name>
<protein>
    <submittedName>
        <fullName evidence="1">Uncharacterized protein</fullName>
    </submittedName>
</protein>
<accession>A0ACB7S9D4</accession>
<proteinExistence type="predicted"/>
<sequence>MDDIFPLLVLPLFVDDCLNCRVMIRSARFLVGENPLTPFPYKQESPASTQCHRVWRRRPVRNPCVVRTSGSGPFGSSGRVSVSRSAIRKAVVAATARRRRVSGSDVSGVAIGFSGRPGSGLAAVQTPWEKGRRSSVNLLLSSAAENQSAISLPRSPVSSFPWFRFTCDRGSRGRK</sequence>
<evidence type="ECO:0000313" key="2">
    <source>
        <dbReference type="Proteomes" id="UP000821845"/>
    </source>
</evidence>
<gene>
    <name evidence="1" type="ORF">HPB50_013121</name>
</gene>
<dbReference type="Proteomes" id="UP000821845">
    <property type="component" value="Chromosome 5"/>
</dbReference>
<dbReference type="EMBL" id="CM023485">
    <property type="protein sequence ID" value="KAH6930379.1"/>
    <property type="molecule type" value="Genomic_DNA"/>
</dbReference>
<comment type="caution">
    <text evidence="1">The sequence shown here is derived from an EMBL/GenBank/DDBJ whole genome shotgun (WGS) entry which is preliminary data.</text>
</comment>
<organism evidence="1 2">
    <name type="scientific">Hyalomma asiaticum</name>
    <name type="common">Tick</name>
    <dbReference type="NCBI Taxonomy" id="266040"/>
    <lineage>
        <taxon>Eukaryota</taxon>
        <taxon>Metazoa</taxon>
        <taxon>Ecdysozoa</taxon>
        <taxon>Arthropoda</taxon>
        <taxon>Chelicerata</taxon>
        <taxon>Arachnida</taxon>
        <taxon>Acari</taxon>
        <taxon>Parasitiformes</taxon>
        <taxon>Ixodida</taxon>
        <taxon>Ixodoidea</taxon>
        <taxon>Ixodidae</taxon>
        <taxon>Hyalomminae</taxon>
        <taxon>Hyalomma</taxon>
    </lineage>
</organism>
<keyword evidence="2" id="KW-1185">Reference proteome</keyword>
<reference evidence="1" key="1">
    <citation type="submission" date="2020-05" db="EMBL/GenBank/DDBJ databases">
        <title>Large-scale comparative analyses of tick genomes elucidate their genetic diversity and vector capacities.</title>
        <authorList>
            <person name="Jia N."/>
            <person name="Wang J."/>
            <person name="Shi W."/>
            <person name="Du L."/>
            <person name="Sun Y."/>
            <person name="Zhan W."/>
            <person name="Jiang J."/>
            <person name="Wang Q."/>
            <person name="Zhang B."/>
            <person name="Ji P."/>
            <person name="Sakyi L.B."/>
            <person name="Cui X."/>
            <person name="Yuan T."/>
            <person name="Jiang B."/>
            <person name="Yang W."/>
            <person name="Lam T.T.-Y."/>
            <person name="Chang Q."/>
            <person name="Ding S."/>
            <person name="Wang X."/>
            <person name="Zhu J."/>
            <person name="Ruan X."/>
            <person name="Zhao L."/>
            <person name="Wei J."/>
            <person name="Que T."/>
            <person name="Du C."/>
            <person name="Cheng J."/>
            <person name="Dai P."/>
            <person name="Han X."/>
            <person name="Huang E."/>
            <person name="Gao Y."/>
            <person name="Liu J."/>
            <person name="Shao H."/>
            <person name="Ye R."/>
            <person name="Li L."/>
            <person name="Wei W."/>
            <person name="Wang X."/>
            <person name="Wang C."/>
            <person name="Yang T."/>
            <person name="Huo Q."/>
            <person name="Li W."/>
            <person name="Guo W."/>
            <person name="Chen H."/>
            <person name="Zhou L."/>
            <person name="Ni X."/>
            <person name="Tian J."/>
            <person name="Zhou Y."/>
            <person name="Sheng Y."/>
            <person name="Liu T."/>
            <person name="Pan Y."/>
            <person name="Xia L."/>
            <person name="Li J."/>
            <person name="Zhao F."/>
            <person name="Cao W."/>
        </authorList>
    </citation>
    <scope>NUCLEOTIDE SEQUENCE</scope>
    <source>
        <strain evidence="1">Hyas-2018</strain>
    </source>
</reference>
<evidence type="ECO:0000313" key="1">
    <source>
        <dbReference type="EMBL" id="KAH6930379.1"/>
    </source>
</evidence>